<organism evidence="3 4">
    <name type="scientific">Pocillopora damicornis</name>
    <name type="common">Cauliflower coral</name>
    <name type="synonym">Millepora damicornis</name>
    <dbReference type="NCBI Taxonomy" id="46731"/>
    <lineage>
        <taxon>Eukaryota</taxon>
        <taxon>Metazoa</taxon>
        <taxon>Cnidaria</taxon>
        <taxon>Anthozoa</taxon>
        <taxon>Hexacorallia</taxon>
        <taxon>Scleractinia</taxon>
        <taxon>Astrocoeniina</taxon>
        <taxon>Pocilloporidae</taxon>
        <taxon>Pocillopora</taxon>
    </lineage>
</organism>
<dbReference type="SUPFAM" id="SSF53383">
    <property type="entry name" value="PLP-dependent transferases"/>
    <property type="match status" value="1"/>
</dbReference>
<dbReference type="InterPro" id="IPR015424">
    <property type="entry name" value="PyrdxlP-dep_Trfase"/>
</dbReference>
<dbReference type="Gene3D" id="3.40.50.620">
    <property type="entry name" value="HUPs"/>
    <property type="match status" value="1"/>
</dbReference>
<dbReference type="Proteomes" id="UP000275408">
    <property type="component" value="Unassembled WGS sequence"/>
</dbReference>
<feature type="region of interest" description="Disordered" evidence="1">
    <location>
        <begin position="836"/>
        <end position="861"/>
    </location>
</feature>
<dbReference type="AlphaFoldDB" id="A0A3M6UKQ6"/>
<dbReference type="Gene3D" id="3.90.1150.10">
    <property type="entry name" value="Aspartate Aminotransferase, domain 1"/>
    <property type="match status" value="1"/>
</dbReference>
<proteinExistence type="predicted"/>
<keyword evidence="4" id="KW-1185">Reference proteome</keyword>
<evidence type="ECO:0000256" key="1">
    <source>
        <dbReference type="SAM" id="MobiDB-lite"/>
    </source>
</evidence>
<name>A0A3M6UKQ6_POCDA</name>
<reference evidence="3 4" key="1">
    <citation type="journal article" date="2018" name="Sci. Rep.">
        <title>Comparative analysis of the Pocillopora damicornis genome highlights role of immune system in coral evolution.</title>
        <authorList>
            <person name="Cunning R."/>
            <person name="Bay R.A."/>
            <person name="Gillette P."/>
            <person name="Baker A.C."/>
            <person name="Traylor-Knowles N."/>
        </authorList>
    </citation>
    <scope>NUCLEOTIDE SEQUENCE [LARGE SCALE GENOMIC DNA]</scope>
    <source>
        <strain evidence="3">RSMAS</strain>
        <tissue evidence="3">Whole animal</tissue>
    </source>
</reference>
<dbReference type="InterPro" id="IPR014729">
    <property type="entry name" value="Rossmann-like_a/b/a_fold"/>
</dbReference>
<sequence>MAAQIHGSRKFYDIPSEELSNLRHRSQRKKKENNEKLLRYIEENCIGKDLTFSGPYGRRNVTYCDYTASGRSLTFIEDYIREQVLPHYGNTHTTTTVTSLQTTLYRHEARDIIRNAVNASENDSVVFVGSGATAAVHKLIHALDLKQPPIVFVGPFEHHSNLLPWKEVGAEVVWIHQNSEGLVDLLDLEFKLRVYSSKSRQLIGCFSAASNVTGILTDTDAVTASLHRHGALAFWDYATAGPYAEINMNPLVTSDDQGLVYKDAIFISVHKFVGGVESPGILVAKKNLFVNPVPSGCGGGSVFFVTENSHRYLKEIETREEAGTPAIVGSVRAGLAFQLKQDIGSESIMGIEEDLCRRALAIWSNNRNIVLLGNTSVPRLPIFSFLIKDPYSGVFLHHNYVCALLNDVFGIQARGGCACAGPYAQNLLGIDEKLAKEIEDLLLEDSRLDRVHLRRYHEYSEREILRPGFVRLNLPYFMSHDAVEFVLKAVEMVAEHGWTLLPQYMFNPETGEWKHRKHQVFRDRKWLGSISYSEGHMTYPSSSLIGKEPPCSYSECLSQAEEIFRKATTDRLINSVGDQTLLFGEEGERYRWFLLPSEAAQLLGGKAPAHFPMTPPFSPPQWNNSAHVLAGADSCGAKCFESFNGTFVSPMENCTLESPESHVFREENSNDIKGAEDCRTVMGQVNGPIIDDLSSNMSDNYDNIADKDISTLLCMDEILDSAVSLRVNSGQADKCYSTKFEAGSVDTEHGDNTVLEERTHGIKSFENDSIPISKKEKSPESSIANNSNRLHKKPAESLVDCEKTKTIFADAGLNSVAKSSSESKIISGNEDASASFKTVCQRKPRKNKQKEVVTGKPQFHHPPKSIFKPTLEALEEYDMIRDGDRVMVCLSGGKDSLSLLHTLRQYQFYSRSKGINFELGAATVDPQSPGYDPKPLVQYLAALGVPYFFEEQGIIQQAAQLTVCESICSFCSRMKRGSFLMSAFHNGLLRTMKANYTVLEGDLRVIRPLVHVREKELRNFAEKVKLPVIAENCPACFESPKERHRTKQLLAAQEILFPGLYHSLLTAMKPLMARYRVGQESSKMKEGNYEDFL</sequence>
<feature type="region of interest" description="Disordered" evidence="1">
    <location>
        <begin position="761"/>
        <end position="791"/>
    </location>
</feature>
<gene>
    <name evidence="3" type="ORF">pdam_00020900</name>
</gene>
<dbReference type="SUPFAM" id="SSF52402">
    <property type="entry name" value="Adenine nucleotide alpha hydrolases-like"/>
    <property type="match status" value="1"/>
</dbReference>
<feature type="domain" description="Aminotransferase class V" evidence="2">
    <location>
        <begin position="63"/>
        <end position="425"/>
    </location>
</feature>
<dbReference type="STRING" id="46731.A0A3M6UKQ6"/>
<accession>A0A3M6UKQ6</accession>
<dbReference type="CDD" id="cd24138">
    <property type="entry name" value="TtcA-like"/>
    <property type="match status" value="1"/>
</dbReference>
<dbReference type="OrthoDB" id="420046at2759"/>
<evidence type="ECO:0000313" key="3">
    <source>
        <dbReference type="EMBL" id="RMX53968.1"/>
    </source>
</evidence>
<dbReference type="Pfam" id="PF00266">
    <property type="entry name" value="Aminotran_5"/>
    <property type="match status" value="1"/>
</dbReference>
<comment type="caution">
    <text evidence="3">The sequence shown here is derived from an EMBL/GenBank/DDBJ whole genome shotgun (WGS) entry which is preliminary data.</text>
</comment>
<dbReference type="PANTHER" id="PTHR43686">
    <property type="entry name" value="SULFURTRANSFERASE-RELATED"/>
    <property type="match status" value="1"/>
</dbReference>
<evidence type="ECO:0000313" key="4">
    <source>
        <dbReference type="Proteomes" id="UP000275408"/>
    </source>
</evidence>
<dbReference type="EMBL" id="RCHS01001352">
    <property type="protein sequence ID" value="RMX53968.1"/>
    <property type="molecule type" value="Genomic_DNA"/>
</dbReference>
<protein>
    <recommendedName>
        <fullName evidence="2">Aminotransferase class V domain-containing protein</fullName>
    </recommendedName>
</protein>
<dbReference type="InterPro" id="IPR015422">
    <property type="entry name" value="PyrdxlP-dep_Trfase_small"/>
</dbReference>
<dbReference type="Gene3D" id="3.40.640.10">
    <property type="entry name" value="Type I PLP-dependent aspartate aminotransferase-like (Major domain)"/>
    <property type="match status" value="1"/>
</dbReference>
<dbReference type="InterPro" id="IPR000192">
    <property type="entry name" value="Aminotrans_V_dom"/>
</dbReference>
<dbReference type="PANTHER" id="PTHR43686:SF1">
    <property type="entry name" value="AMINOTRAN_5 DOMAIN-CONTAINING PROTEIN"/>
    <property type="match status" value="1"/>
</dbReference>
<dbReference type="InterPro" id="IPR015421">
    <property type="entry name" value="PyrdxlP-dep_Trfase_major"/>
</dbReference>
<evidence type="ECO:0000259" key="2">
    <source>
        <dbReference type="Pfam" id="PF00266"/>
    </source>
</evidence>